<sequence>MALNSCLFHRRSMRSTKAFHPLPAASSRHRHCATLLFCSFLLLDIVSPVFSFHFNTFPLLNAGRIRGSVGAMTPFGQSSTRPSISSPVVLHARRRRKGDSDADFERFNLDELRDEKRFEEVEEMDPEMFRPSKMEYYVPPPVDDIEHWDMTDTRYVAVGLDKDGDEVFHEQRLPNCYLHLAWARRSYLDERSPVSVWWDYALVRDDLQGNRGNLFGMNASSPSLVKAFVELDPYKKLGVYKSLTGYHWRPLKEPDLLYAPRLQFALIGLDKEGALPVRMQTREAHLAYMRKSKRIVTAGPLFSLDAEEGSPVGSLVIFNAENLEEAGAFIQNDPYAKAGLFKESFLTQVAELDVTGQHLDREWEKYQLEENHYDPVHDLMVGWGLVKED</sequence>
<gene>
    <name evidence="2" type="ORF">Naga_100024g10</name>
</gene>
<name>W7U837_9STRA</name>
<dbReference type="PANTHER" id="PTHR33606:SF3">
    <property type="entry name" value="PROTEIN YCII"/>
    <property type="match status" value="1"/>
</dbReference>
<comment type="caution">
    <text evidence="2">The sequence shown here is derived from an EMBL/GenBank/DDBJ whole genome shotgun (WGS) entry which is preliminary data.</text>
</comment>
<accession>W7U837</accession>
<protein>
    <submittedName>
        <fullName evidence="2">Ycii-like protein</fullName>
    </submittedName>
</protein>
<organism evidence="2 3">
    <name type="scientific">Nannochloropsis gaditana</name>
    <dbReference type="NCBI Taxonomy" id="72520"/>
    <lineage>
        <taxon>Eukaryota</taxon>
        <taxon>Sar</taxon>
        <taxon>Stramenopiles</taxon>
        <taxon>Ochrophyta</taxon>
        <taxon>Eustigmatophyceae</taxon>
        <taxon>Eustigmatales</taxon>
        <taxon>Monodopsidaceae</taxon>
        <taxon>Nannochloropsis</taxon>
    </lineage>
</organism>
<dbReference type="PANTHER" id="PTHR33606">
    <property type="entry name" value="PROTEIN YCII"/>
    <property type="match status" value="1"/>
</dbReference>
<dbReference type="Pfam" id="PF03795">
    <property type="entry name" value="YCII"/>
    <property type="match status" value="1"/>
</dbReference>
<evidence type="ECO:0000313" key="2">
    <source>
        <dbReference type="EMBL" id="EWM29094.1"/>
    </source>
</evidence>
<reference evidence="2 3" key="1">
    <citation type="journal article" date="2014" name="Mol. Plant">
        <title>Chromosome Scale Genome Assembly and Transcriptome Profiling of Nannochloropsis gaditana in Nitrogen Depletion.</title>
        <authorList>
            <person name="Corteggiani Carpinelli E."/>
            <person name="Telatin A."/>
            <person name="Vitulo N."/>
            <person name="Forcato C."/>
            <person name="D'Angelo M."/>
            <person name="Schiavon R."/>
            <person name="Vezzi A."/>
            <person name="Giacometti G.M."/>
            <person name="Morosinotto T."/>
            <person name="Valle G."/>
        </authorList>
    </citation>
    <scope>NUCLEOTIDE SEQUENCE [LARGE SCALE GENOMIC DNA]</scope>
    <source>
        <strain evidence="2 3">B-31</strain>
    </source>
</reference>
<dbReference type="EMBL" id="AZIL01000178">
    <property type="protein sequence ID" value="EWM29094.1"/>
    <property type="molecule type" value="Genomic_DNA"/>
</dbReference>
<dbReference type="InterPro" id="IPR051807">
    <property type="entry name" value="Sec-metab_biosynth-assoc"/>
</dbReference>
<proteinExistence type="predicted"/>
<dbReference type="InterPro" id="IPR005545">
    <property type="entry name" value="YCII"/>
</dbReference>
<dbReference type="Proteomes" id="UP000019335">
    <property type="component" value="Chromosome 3"/>
</dbReference>
<dbReference type="AlphaFoldDB" id="W7U837"/>
<dbReference type="Gene3D" id="3.30.70.1060">
    <property type="entry name" value="Dimeric alpha+beta barrel"/>
    <property type="match status" value="1"/>
</dbReference>
<evidence type="ECO:0000313" key="3">
    <source>
        <dbReference type="Proteomes" id="UP000019335"/>
    </source>
</evidence>
<dbReference type="OrthoDB" id="199376at2759"/>
<dbReference type="InterPro" id="IPR011008">
    <property type="entry name" value="Dimeric_a/b-barrel"/>
</dbReference>
<feature type="domain" description="YCII-related" evidence="1">
    <location>
        <begin position="263"/>
        <end position="343"/>
    </location>
</feature>
<keyword evidence="3" id="KW-1185">Reference proteome</keyword>
<dbReference type="SUPFAM" id="SSF54909">
    <property type="entry name" value="Dimeric alpha+beta barrel"/>
    <property type="match status" value="1"/>
</dbReference>
<evidence type="ECO:0000259" key="1">
    <source>
        <dbReference type="Pfam" id="PF03795"/>
    </source>
</evidence>